<sequence length="176" mass="21428">MEVNDLLKKQLDDAAWKELSGEFPWTLETLKKYRDKLDWERVSENYKILWTPAMLVQFKNWIDWKRLSWTDCESILTPDCLEQFADFWDWSKLSGNESVPLDYETIDRFIDKWDWSALIDQPYSNDTRVSHLYGTEFLERYMDRIPAEALYRSLLWRTIMEQRTKELQRQIVRGEI</sequence>
<organism evidence="1 2">
    <name type="scientific">Porphyromonas miyakawae</name>
    <dbReference type="NCBI Taxonomy" id="3137470"/>
    <lineage>
        <taxon>Bacteria</taxon>
        <taxon>Pseudomonadati</taxon>
        <taxon>Bacteroidota</taxon>
        <taxon>Bacteroidia</taxon>
        <taxon>Bacteroidales</taxon>
        <taxon>Porphyromonadaceae</taxon>
        <taxon>Porphyromonas</taxon>
    </lineage>
</organism>
<evidence type="ECO:0000313" key="1">
    <source>
        <dbReference type="EMBL" id="GAB1251445.1"/>
    </source>
</evidence>
<dbReference type="EMBL" id="BAAFSF010000001">
    <property type="protein sequence ID" value="GAB1251445.1"/>
    <property type="molecule type" value="Genomic_DNA"/>
</dbReference>
<comment type="caution">
    <text evidence="1">The sequence shown here is derived from an EMBL/GenBank/DDBJ whole genome shotgun (WGS) entry which is preliminary data.</text>
</comment>
<dbReference type="RefSeq" id="WP_411915255.1">
    <property type="nucleotide sequence ID" value="NZ_BAAFSF010000001.1"/>
</dbReference>
<keyword evidence="2" id="KW-1185">Reference proteome</keyword>
<gene>
    <name evidence="1" type="ORF">Tsumi_05490</name>
</gene>
<dbReference type="Proteomes" id="UP001628220">
    <property type="component" value="Unassembled WGS sequence"/>
</dbReference>
<reference evidence="1 2" key="1">
    <citation type="journal article" date="2025" name="Int. J. Syst. Evol. Microbiol.">
        <title>Desulfovibrio falkowii sp. nov., Porphyromonas miyakawae sp. nov., Mediterraneibacter flintii sp. nov. and Owariibacterium komagatae gen. nov., sp. nov., isolated from human faeces.</title>
        <authorList>
            <person name="Hamaguchi T."/>
            <person name="Ohara M."/>
            <person name="Hisatomi A."/>
            <person name="Sekiguchi K."/>
            <person name="Takeda J.I."/>
            <person name="Ueyama J."/>
            <person name="Ito M."/>
            <person name="Nishiwaki H."/>
            <person name="Ogi T."/>
            <person name="Hirayama M."/>
            <person name="Ohkuma M."/>
            <person name="Sakamoto M."/>
            <person name="Ohno K."/>
        </authorList>
    </citation>
    <scope>NUCLEOTIDE SEQUENCE [LARGE SCALE GENOMIC DNA]</scope>
    <source>
        <strain evidence="1 2">13CB11C</strain>
    </source>
</reference>
<evidence type="ECO:0000313" key="2">
    <source>
        <dbReference type="Proteomes" id="UP001628220"/>
    </source>
</evidence>
<accession>A0ABQ0E137</accession>
<name>A0ABQ0E137_9PORP</name>
<proteinExistence type="predicted"/>
<protein>
    <submittedName>
        <fullName evidence="1">Uncharacterized protein</fullName>
    </submittedName>
</protein>